<evidence type="ECO:0000313" key="2">
    <source>
        <dbReference type="Proteomes" id="UP000528964"/>
    </source>
</evidence>
<accession>A0A7W6GH50</accession>
<sequence length="77" mass="8301">MSHESGDAVLALKVLFDELCIHLASKDLLTQHEYEGLFASSVLKLEMADSPNTEGAIMFLRDAAPPSAGLRSSDPKN</sequence>
<gene>
    <name evidence="1" type="ORF">GGR24_003436</name>
</gene>
<name>A0A7W6GH50_9HYPH</name>
<evidence type="ECO:0000313" key="1">
    <source>
        <dbReference type="EMBL" id="MBB3974747.1"/>
    </source>
</evidence>
<comment type="caution">
    <text evidence="1">The sequence shown here is derived from an EMBL/GenBank/DDBJ whole genome shotgun (WGS) entry which is preliminary data.</text>
</comment>
<proteinExistence type="predicted"/>
<dbReference type="AlphaFoldDB" id="A0A7W6GH50"/>
<reference evidence="1 2" key="1">
    <citation type="submission" date="2020-08" db="EMBL/GenBank/DDBJ databases">
        <title>Genomic Encyclopedia of Type Strains, Phase IV (KMG-IV): sequencing the most valuable type-strain genomes for metagenomic binning, comparative biology and taxonomic classification.</title>
        <authorList>
            <person name="Goeker M."/>
        </authorList>
    </citation>
    <scope>NUCLEOTIDE SEQUENCE [LARGE SCALE GENOMIC DNA]</scope>
    <source>
        <strain evidence="1 2">DSM 25481</strain>
    </source>
</reference>
<keyword evidence="2" id="KW-1185">Reference proteome</keyword>
<dbReference type="Proteomes" id="UP000528964">
    <property type="component" value="Unassembled WGS sequence"/>
</dbReference>
<dbReference type="RefSeq" id="WP_183396608.1">
    <property type="nucleotide sequence ID" value="NZ_JACIDR010000008.1"/>
</dbReference>
<dbReference type="EMBL" id="JACIDR010000008">
    <property type="protein sequence ID" value="MBB3974747.1"/>
    <property type="molecule type" value="Genomic_DNA"/>
</dbReference>
<protein>
    <submittedName>
        <fullName evidence="1">Uncharacterized protein</fullName>
    </submittedName>
</protein>
<organism evidence="1 2">
    <name type="scientific">Hansschlegelia beijingensis</name>
    <dbReference type="NCBI Taxonomy" id="1133344"/>
    <lineage>
        <taxon>Bacteria</taxon>
        <taxon>Pseudomonadati</taxon>
        <taxon>Pseudomonadota</taxon>
        <taxon>Alphaproteobacteria</taxon>
        <taxon>Hyphomicrobiales</taxon>
        <taxon>Methylopilaceae</taxon>
        <taxon>Hansschlegelia</taxon>
    </lineage>
</organism>